<dbReference type="AlphaFoldDB" id="A0A2U9IT47"/>
<gene>
    <name evidence="1" type="ORF">DFR87_05240</name>
</gene>
<dbReference type="Proteomes" id="UP000247586">
    <property type="component" value="Chromosome"/>
</dbReference>
<dbReference type="KEGG" id="mhk:DFR87_05240"/>
<evidence type="ECO:0000313" key="2">
    <source>
        <dbReference type="Proteomes" id="UP000247586"/>
    </source>
</evidence>
<evidence type="ECO:0000313" key="1">
    <source>
        <dbReference type="EMBL" id="AWR99204.1"/>
    </source>
</evidence>
<dbReference type="RefSeq" id="WP_110369056.1">
    <property type="nucleotide sequence ID" value="NZ_CP029287.2"/>
</dbReference>
<accession>A0A2U9IT47</accession>
<dbReference type="InterPro" id="IPR051454">
    <property type="entry name" value="RNA/ubiquinone_mod_enzymes"/>
</dbReference>
<dbReference type="GeneID" id="36834724"/>
<dbReference type="OrthoDB" id="120329at2157"/>
<keyword evidence="2" id="KW-1185">Reference proteome</keyword>
<name>A0A2U9IT47_9CREN</name>
<dbReference type="Pfam" id="PF01136">
    <property type="entry name" value="Peptidase_U32"/>
    <property type="match status" value="1"/>
</dbReference>
<dbReference type="PANTHER" id="PTHR30217">
    <property type="entry name" value="PEPTIDASE U32 FAMILY"/>
    <property type="match status" value="1"/>
</dbReference>
<dbReference type="PANTHER" id="PTHR30217:SF10">
    <property type="entry name" value="23S RRNA 5-HYDROXYCYTIDINE C2501 SYNTHASE"/>
    <property type="match status" value="1"/>
</dbReference>
<dbReference type="EMBL" id="CP029287">
    <property type="protein sequence ID" value="AWR99204.1"/>
    <property type="molecule type" value="Genomic_DNA"/>
</dbReference>
<sequence length="374" mass="43155">MRLVVGTNFDDELIDKIKEYPVTHVFGSHTKTLTGHGRASFVLPNVDDERFKVHLDAAHARKIKFLYTMNTATLNGGEYSEKFVKRLSEEVEKLVDQGVDGFIVALPYLVKLIKAQHPDLEVSISSYARVYNIREVENFVDLGADTIILHEDDNRNFRLLRSLQKLMRRADFELITNNSCLWGCVYRRTHDIVSSQSSVEGGINAWFEYPILFCATDVRNDLSNIIRMRWIRPEDLPVYEGLGFDRFKIAGRNKRTEWIVRAVKAYSERRYEGNLLDIVSYPQGRAVPKVMEKVNGPRDYEILREVYVDNTKFPPNWLNFFKYNDCEGRSCSECAYCPAVAREVIRVGNKEFASLELKKIQVPFDLITRFGGNG</sequence>
<dbReference type="STRING" id="1293036.GCA_001315825_02180"/>
<protein>
    <submittedName>
        <fullName evidence="1">Peptidase U32</fullName>
    </submittedName>
</protein>
<organism evidence="1 2">
    <name type="scientific">Metallosphaera hakonensis JCM 8857 = DSM 7519</name>
    <dbReference type="NCBI Taxonomy" id="1293036"/>
    <lineage>
        <taxon>Archaea</taxon>
        <taxon>Thermoproteota</taxon>
        <taxon>Thermoprotei</taxon>
        <taxon>Sulfolobales</taxon>
        <taxon>Sulfolobaceae</taxon>
        <taxon>Metallosphaera</taxon>
    </lineage>
</organism>
<dbReference type="InterPro" id="IPR001539">
    <property type="entry name" value="Peptidase_U32"/>
</dbReference>
<proteinExistence type="predicted"/>
<reference evidence="1" key="1">
    <citation type="submission" date="2018-05" db="EMBL/GenBank/DDBJ databases">
        <title>Complete Genome Sequences of Extremely Thermoacidophilic, Metal-Mobilizing Type-Strain Members of the Archaeal Family Sulfolobaceae: Acidianus brierleyi DSM-1651T, Acidianus sulfidivorans DSM-18786T, Metallosphaera hakonensis DSM-7519T, and Metallosphaera prunae DSM-10039T.</title>
        <authorList>
            <person name="Counts J.A."/>
            <person name="Kelly R.M."/>
        </authorList>
    </citation>
    <scope>NUCLEOTIDE SEQUENCE [LARGE SCALE GENOMIC DNA]</scope>
    <source>
        <strain evidence="1">HO1-1</strain>
    </source>
</reference>